<keyword evidence="1" id="KW-0596">Phosphopantetheine</keyword>
<evidence type="ECO:0000259" key="3">
    <source>
        <dbReference type="Pfam" id="PF00501"/>
    </source>
</evidence>
<evidence type="ECO:0000256" key="1">
    <source>
        <dbReference type="ARBA" id="ARBA00022450"/>
    </source>
</evidence>
<evidence type="ECO:0000256" key="2">
    <source>
        <dbReference type="ARBA" id="ARBA00022553"/>
    </source>
</evidence>
<evidence type="ECO:0000313" key="5">
    <source>
        <dbReference type="Proteomes" id="UP000695802"/>
    </source>
</evidence>
<reference evidence="4 5" key="1">
    <citation type="submission" date="2021-02" db="EMBL/GenBank/DDBJ databases">
        <title>Taxonomically Unique Crown Gall-Associated Xanthomonas Stains Have Deficiency in Virulence Repertories.</title>
        <authorList>
            <person name="Mafakheri H."/>
            <person name="Taghavi S.M."/>
            <person name="Dimkic I."/>
            <person name="Nemanja K."/>
            <person name="Osdaghi E."/>
        </authorList>
    </citation>
    <scope>NUCLEOTIDE SEQUENCE [LARGE SCALE GENOMIC DNA]</scope>
    <source>
        <strain evidence="4 5">FX4</strain>
    </source>
</reference>
<accession>A0ABS3B9L2</accession>
<feature type="domain" description="AMP-dependent synthetase/ligase" evidence="3">
    <location>
        <begin position="1"/>
        <end position="72"/>
    </location>
</feature>
<sequence length="77" mass="8038">YTSGSTGRPKGVMIAHRGLMNYLQWAAATYHADLGSGSPVHSSISFDATITSLFLPLMAGNRTVLVADGDELADLAA</sequence>
<protein>
    <submittedName>
        <fullName evidence="4">AMP-binding protein</fullName>
    </submittedName>
</protein>
<comment type="caution">
    <text evidence="4">The sequence shown here is derived from an EMBL/GenBank/DDBJ whole genome shotgun (WGS) entry which is preliminary data.</text>
</comment>
<organism evidence="4 5">
    <name type="scientific">Xanthomonas bonasiae</name>
    <dbReference type="NCBI Taxonomy" id="2810351"/>
    <lineage>
        <taxon>Bacteria</taxon>
        <taxon>Pseudomonadati</taxon>
        <taxon>Pseudomonadota</taxon>
        <taxon>Gammaproteobacteria</taxon>
        <taxon>Lysobacterales</taxon>
        <taxon>Lysobacteraceae</taxon>
        <taxon>Xanthomonas</taxon>
    </lineage>
</organism>
<dbReference type="RefSeq" id="WP_206231256.1">
    <property type="nucleotide sequence ID" value="NZ_JAFIWB010000083.1"/>
</dbReference>
<dbReference type="PANTHER" id="PTHR44845">
    <property type="entry name" value="CARRIER DOMAIN-CONTAINING PROTEIN"/>
    <property type="match status" value="1"/>
</dbReference>
<dbReference type="SUPFAM" id="SSF56801">
    <property type="entry name" value="Acetyl-CoA synthetase-like"/>
    <property type="match status" value="1"/>
</dbReference>
<evidence type="ECO:0000313" key="4">
    <source>
        <dbReference type="EMBL" id="MBN6105015.1"/>
    </source>
</evidence>
<dbReference type="PANTHER" id="PTHR44845:SF7">
    <property type="entry name" value="PLIPASTATIN SYNTHASE SUBUNIT D"/>
    <property type="match status" value="1"/>
</dbReference>
<feature type="non-terminal residue" evidence="4">
    <location>
        <position position="1"/>
    </location>
</feature>
<dbReference type="EMBL" id="JAFIWB010000083">
    <property type="protein sequence ID" value="MBN6105015.1"/>
    <property type="molecule type" value="Genomic_DNA"/>
</dbReference>
<dbReference type="InterPro" id="IPR042099">
    <property type="entry name" value="ANL_N_sf"/>
</dbReference>
<name>A0ABS3B9L2_9XANT</name>
<gene>
    <name evidence="4" type="ORF">JR064_22990</name>
</gene>
<proteinExistence type="predicted"/>
<dbReference type="Gene3D" id="3.40.50.12780">
    <property type="entry name" value="N-terminal domain of ligase-like"/>
    <property type="match status" value="1"/>
</dbReference>
<dbReference type="InterPro" id="IPR000873">
    <property type="entry name" value="AMP-dep_synth/lig_dom"/>
</dbReference>
<feature type="non-terminal residue" evidence="4">
    <location>
        <position position="77"/>
    </location>
</feature>
<keyword evidence="5" id="KW-1185">Reference proteome</keyword>
<dbReference type="Pfam" id="PF00501">
    <property type="entry name" value="AMP-binding"/>
    <property type="match status" value="1"/>
</dbReference>
<dbReference type="Proteomes" id="UP000695802">
    <property type="component" value="Unassembled WGS sequence"/>
</dbReference>
<keyword evidence="2" id="KW-0597">Phosphoprotein</keyword>